<evidence type="ECO:0000313" key="2">
    <source>
        <dbReference type="Proteomes" id="UP000036756"/>
    </source>
</evidence>
<keyword evidence="2" id="KW-1185">Reference proteome</keyword>
<protein>
    <submittedName>
        <fullName evidence="1">Uncharacterized protein</fullName>
    </submittedName>
</protein>
<dbReference type="PATRIC" id="fig|1121307.3.peg.484"/>
<accession>A0A0J8D974</accession>
<proteinExistence type="predicted"/>
<name>A0A0J8D974_CLOCY</name>
<dbReference type="EMBL" id="LFVU01000028">
    <property type="protein sequence ID" value="KMT20889.1"/>
    <property type="molecule type" value="Genomic_DNA"/>
</dbReference>
<organism evidence="1 2">
    <name type="scientific">Clostridium cylindrosporum DSM 605</name>
    <dbReference type="NCBI Taxonomy" id="1121307"/>
    <lineage>
        <taxon>Bacteria</taxon>
        <taxon>Bacillati</taxon>
        <taxon>Bacillota</taxon>
        <taxon>Clostridia</taxon>
        <taxon>Eubacteriales</taxon>
        <taxon>Clostridiaceae</taxon>
        <taxon>Clostridium</taxon>
    </lineage>
</organism>
<comment type="caution">
    <text evidence="1">The sequence shown here is derived from an EMBL/GenBank/DDBJ whole genome shotgun (WGS) entry which is preliminary data.</text>
</comment>
<dbReference type="RefSeq" id="WP_048571291.1">
    <property type="nucleotide sequence ID" value="NZ_LFVU01000028.1"/>
</dbReference>
<dbReference type="AlphaFoldDB" id="A0A0J8D974"/>
<evidence type="ECO:0000313" key="1">
    <source>
        <dbReference type="EMBL" id="KMT20889.1"/>
    </source>
</evidence>
<gene>
    <name evidence="1" type="ORF">CLCY_1c01230</name>
</gene>
<dbReference type="Proteomes" id="UP000036756">
    <property type="component" value="Unassembled WGS sequence"/>
</dbReference>
<sequence>MIKIILKDGREFENDPAYGYNLDRVKDIWDCLNSVGVYSLAYKNMKNLNLFDKNIEDVNDIINSTPEKDGDMINIYRQDVKDIIEVK</sequence>
<reference evidence="1 2" key="1">
    <citation type="submission" date="2015-06" db="EMBL/GenBank/DDBJ databases">
        <title>Draft genome sequence of the purine-degrading Clostridium cylindrosporum HC-1 (DSM 605).</title>
        <authorList>
            <person name="Poehlein A."/>
            <person name="Schiel-Bengelsdorf B."/>
            <person name="Bengelsdorf F."/>
            <person name="Daniel R."/>
            <person name="Duerre P."/>
        </authorList>
    </citation>
    <scope>NUCLEOTIDE SEQUENCE [LARGE SCALE GENOMIC DNA]</scope>
    <source>
        <strain evidence="1 2">DSM 605</strain>
    </source>
</reference>
<dbReference type="OrthoDB" id="9996373at2"/>